<dbReference type="PANTHER" id="PTHR11941:SF54">
    <property type="entry name" value="ENOYL-COA HYDRATASE, MITOCHONDRIAL"/>
    <property type="match status" value="1"/>
</dbReference>
<dbReference type="Proteomes" id="UP000008808">
    <property type="component" value="Chromosome"/>
</dbReference>
<name>Q2NAJ4_ERYLH</name>
<dbReference type="InterPro" id="IPR029045">
    <property type="entry name" value="ClpP/crotonase-like_dom_sf"/>
</dbReference>
<dbReference type="Gene3D" id="3.90.226.10">
    <property type="entry name" value="2-enoyl-CoA Hydratase, Chain A, domain 1"/>
    <property type="match status" value="1"/>
</dbReference>
<evidence type="ECO:0000313" key="2">
    <source>
        <dbReference type="Proteomes" id="UP000008808"/>
    </source>
</evidence>
<dbReference type="KEGG" id="eli:ELI_06025"/>
<dbReference type="CDD" id="cd06558">
    <property type="entry name" value="crotonase-like"/>
    <property type="match status" value="1"/>
</dbReference>
<proteinExistence type="predicted"/>
<dbReference type="GO" id="GO:0006635">
    <property type="term" value="P:fatty acid beta-oxidation"/>
    <property type="evidence" value="ECO:0007669"/>
    <property type="project" value="TreeGrafter"/>
</dbReference>
<dbReference type="NCBIfam" id="NF004858">
    <property type="entry name" value="PRK06213.1"/>
    <property type="match status" value="1"/>
</dbReference>
<sequence>MIETTELGAAIHARMDDGKVNDISMPMLDRLQEVLGKAAAKQQPVVLEGKPGLFSAGFDLKTFAKGADAALKLLQAGQDAILAILRHPAPVVTICTGNAFPAGAFLMMASDRAIGIRGDFKIGMNETMIGLVLPAYSIALATRRLAPSGRKAIGTGMMFDPEEALRVGYLDKLVDPGDLDAERAALPAFFEGMKLPAFAGNKAQVNAEVIAAIEATELPKL</sequence>
<keyword evidence="2" id="KW-1185">Reference proteome</keyword>
<dbReference type="HOGENOM" id="CLU_009834_7_5_5"/>
<dbReference type="AlphaFoldDB" id="Q2NAJ4"/>
<reference evidence="2" key="1">
    <citation type="journal article" date="2009" name="J. Bacteriol.">
        <title>Complete genome sequence of Erythrobacter litoralis HTCC2594.</title>
        <authorList>
            <person name="Oh H.M."/>
            <person name="Giovannoni S.J."/>
            <person name="Ferriera S."/>
            <person name="Johnson J."/>
            <person name="Cho J.C."/>
        </authorList>
    </citation>
    <scope>NUCLEOTIDE SEQUENCE [LARGE SCALE GENOMIC DNA]</scope>
    <source>
        <strain evidence="2">HTCC2594</strain>
    </source>
</reference>
<protein>
    <submittedName>
        <fullName evidence="1">Enoyl-CoA hydratase/isomerase family protein</fullName>
    </submittedName>
</protein>
<keyword evidence="1" id="KW-0413">Isomerase</keyword>
<dbReference type="STRING" id="314225.ELI_06025"/>
<dbReference type="RefSeq" id="WP_011414133.1">
    <property type="nucleotide sequence ID" value="NC_007722.1"/>
</dbReference>
<dbReference type="PANTHER" id="PTHR11941">
    <property type="entry name" value="ENOYL-COA HYDRATASE-RELATED"/>
    <property type="match status" value="1"/>
</dbReference>
<organism evidence="1 2">
    <name type="scientific">Erythrobacter litoralis (strain HTCC2594)</name>
    <dbReference type="NCBI Taxonomy" id="314225"/>
    <lineage>
        <taxon>Bacteria</taxon>
        <taxon>Pseudomonadati</taxon>
        <taxon>Pseudomonadota</taxon>
        <taxon>Alphaproteobacteria</taxon>
        <taxon>Sphingomonadales</taxon>
        <taxon>Erythrobacteraceae</taxon>
        <taxon>Erythrobacter/Porphyrobacter group</taxon>
        <taxon>Erythrobacter</taxon>
    </lineage>
</organism>
<dbReference type="EMBL" id="CP000157">
    <property type="protein sequence ID" value="ABC63297.1"/>
    <property type="molecule type" value="Genomic_DNA"/>
</dbReference>
<dbReference type="Pfam" id="PF00378">
    <property type="entry name" value="ECH_1"/>
    <property type="match status" value="1"/>
</dbReference>
<dbReference type="OrthoDB" id="8640486at2"/>
<gene>
    <name evidence="1" type="ordered locus">ELI_06025</name>
</gene>
<dbReference type="GO" id="GO:0016853">
    <property type="term" value="F:isomerase activity"/>
    <property type="evidence" value="ECO:0007669"/>
    <property type="project" value="UniProtKB-KW"/>
</dbReference>
<dbReference type="SUPFAM" id="SSF52096">
    <property type="entry name" value="ClpP/crotonase"/>
    <property type="match status" value="1"/>
</dbReference>
<dbReference type="eggNOG" id="COG1024">
    <property type="taxonomic scope" value="Bacteria"/>
</dbReference>
<accession>Q2NAJ4</accession>
<dbReference type="InterPro" id="IPR001753">
    <property type="entry name" value="Enoyl-CoA_hydra/iso"/>
</dbReference>
<evidence type="ECO:0000313" key="1">
    <source>
        <dbReference type="EMBL" id="ABC63297.1"/>
    </source>
</evidence>